<accession>A0A3N4LGD4</accession>
<dbReference type="AlphaFoldDB" id="A0A3N4LGD4"/>
<name>A0A3N4LGD4_9PEZI</name>
<dbReference type="OrthoDB" id="10591812at2759"/>
<evidence type="ECO:0000313" key="1">
    <source>
        <dbReference type="EMBL" id="RPB19741.1"/>
    </source>
</evidence>
<reference evidence="1 2" key="1">
    <citation type="journal article" date="2018" name="Nat. Ecol. Evol.">
        <title>Pezizomycetes genomes reveal the molecular basis of ectomycorrhizal truffle lifestyle.</title>
        <authorList>
            <person name="Murat C."/>
            <person name="Payen T."/>
            <person name="Noel B."/>
            <person name="Kuo A."/>
            <person name="Morin E."/>
            <person name="Chen J."/>
            <person name="Kohler A."/>
            <person name="Krizsan K."/>
            <person name="Balestrini R."/>
            <person name="Da Silva C."/>
            <person name="Montanini B."/>
            <person name="Hainaut M."/>
            <person name="Levati E."/>
            <person name="Barry K.W."/>
            <person name="Belfiori B."/>
            <person name="Cichocki N."/>
            <person name="Clum A."/>
            <person name="Dockter R.B."/>
            <person name="Fauchery L."/>
            <person name="Guy J."/>
            <person name="Iotti M."/>
            <person name="Le Tacon F."/>
            <person name="Lindquist E.A."/>
            <person name="Lipzen A."/>
            <person name="Malagnac F."/>
            <person name="Mello A."/>
            <person name="Molinier V."/>
            <person name="Miyauchi S."/>
            <person name="Poulain J."/>
            <person name="Riccioni C."/>
            <person name="Rubini A."/>
            <person name="Sitrit Y."/>
            <person name="Splivallo R."/>
            <person name="Traeger S."/>
            <person name="Wang M."/>
            <person name="Zifcakova L."/>
            <person name="Wipf D."/>
            <person name="Zambonelli A."/>
            <person name="Paolocci F."/>
            <person name="Nowrousian M."/>
            <person name="Ottonello S."/>
            <person name="Baldrian P."/>
            <person name="Spatafora J.W."/>
            <person name="Henrissat B."/>
            <person name="Nagy L.G."/>
            <person name="Aury J.M."/>
            <person name="Wincker P."/>
            <person name="Grigoriev I.V."/>
            <person name="Bonfante P."/>
            <person name="Martin F.M."/>
        </authorList>
    </citation>
    <scope>NUCLEOTIDE SEQUENCE [LARGE SCALE GENOMIC DNA]</scope>
    <source>
        <strain evidence="1 2">ATCC MYA-4762</strain>
    </source>
</reference>
<protein>
    <submittedName>
        <fullName evidence="1">Uncharacterized protein</fullName>
    </submittedName>
</protein>
<evidence type="ECO:0000313" key="2">
    <source>
        <dbReference type="Proteomes" id="UP000267821"/>
    </source>
</evidence>
<gene>
    <name evidence="1" type="ORF">L211DRAFT_852932</name>
</gene>
<dbReference type="Proteomes" id="UP000267821">
    <property type="component" value="Unassembled WGS sequence"/>
</dbReference>
<keyword evidence="2" id="KW-1185">Reference proteome</keyword>
<dbReference type="InParanoid" id="A0A3N4LGD4"/>
<proteinExistence type="predicted"/>
<sequence>MYKSATTFGSGVSGIYLPSRHLRRFQPQKYPLYTKSAYNSPFAAKAISTPLSSLRGMHSPSLARAASPADEEGIELPLCPECQAKEVRMCGEPPFSICLLCHWTEVIKAKRQALKRRLEGLGERVMTKRERLRVMADEKSGAVDSTGGNDMGARSIHTPLPVDSSETKAHSSFHPHLRDQSGLFLLWPDSMRPFDPLRTKSQASQGTLTANMTCTTTYAALANSPLSSTVDSQGYVTVAHPLIRRTTSLVNVSRASLGSILVVGPDAGPGIDGLAWGTSWWDHSSHMHVGVNRFAMKFNRAGLLLQQDFHSTY</sequence>
<dbReference type="EMBL" id="ML121584">
    <property type="protein sequence ID" value="RPB19741.1"/>
    <property type="molecule type" value="Genomic_DNA"/>
</dbReference>
<organism evidence="1 2">
    <name type="scientific">Terfezia boudieri ATCC MYA-4762</name>
    <dbReference type="NCBI Taxonomy" id="1051890"/>
    <lineage>
        <taxon>Eukaryota</taxon>
        <taxon>Fungi</taxon>
        <taxon>Dikarya</taxon>
        <taxon>Ascomycota</taxon>
        <taxon>Pezizomycotina</taxon>
        <taxon>Pezizomycetes</taxon>
        <taxon>Pezizales</taxon>
        <taxon>Pezizaceae</taxon>
        <taxon>Terfezia</taxon>
    </lineage>
</organism>